<feature type="signal peptide" evidence="6">
    <location>
        <begin position="1"/>
        <end position="21"/>
    </location>
</feature>
<proteinExistence type="predicted"/>
<evidence type="ECO:0000256" key="5">
    <source>
        <dbReference type="ARBA" id="ARBA00023288"/>
    </source>
</evidence>
<reference evidence="7 8" key="1">
    <citation type="submission" date="2016-09" db="EMBL/GenBank/DDBJ databases">
        <authorList>
            <person name="Capua I."/>
            <person name="De Benedictis P."/>
            <person name="Joannis T."/>
            <person name="Lombin L.H."/>
            <person name="Cattoli G."/>
        </authorList>
    </citation>
    <scope>NUCLEOTIDE SEQUENCE [LARGE SCALE GENOMIC DNA]</scope>
    <source>
        <strain evidence="7 8">GluBS11</strain>
    </source>
</reference>
<keyword evidence="1" id="KW-1003">Cell membrane</keyword>
<keyword evidence="2 6" id="KW-0732">Signal</keyword>
<keyword evidence="5" id="KW-0449">Lipoprotein</keyword>
<evidence type="ECO:0000256" key="6">
    <source>
        <dbReference type="SAM" id="SignalP"/>
    </source>
</evidence>
<dbReference type="InterPro" id="IPR006059">
    <property type="entry name" value="SBP"/>
</dbReference>
<evidence type="ECO:0000313" key="8">
    <source>
        <dbReference type="Proteomes" id="UP000199315"/>
    </source>
</evidence>
<evidence type="ECO:0000256" key="1">
    <source>
        <dbReference type="ARBA" id="ARBA00022475"/>
    </source>
</evidence>
<accession>A0A1D3TWT8</accession>
<dbReference type="EMBL" id="FMKA01000025">
    <property type="protein sequence ID" value="SCP98752.1"/>
    <property type="molecule type" value="Genomic_DNA"/>
</dbReference>
<dbReference type="OrthoDB" id="2060074at2"/>
<keyword evidence="8" id="KW-1185">Reference proteome</keyword>
<dbReference type="PANTHER" id="PTHR43649">
    <property type="entry name" value="ARABINOSE-BINDING PROTEIN-RELATED"/>
    <property type="match status" value="1"/>
</dbReference>
<dbReference type="AlphaFoldDB" id="A0A1D3TWT8"/>
<evidence type="ECO:0000256" key="4">
    <source>
        <dbReference type="ARBA" id="ARBA00023139"/>
    </source>
</evidence>
<dbReference type="Gene3D" id="3.40.190.10">
    <property type="entry name" value="Periplasmic binding protein-like II"/>
    <property type="match status" value="2"/>
</dbReference>
<evidence type="ECO:0000256" key="3">
    <source>
        <dbReference type="ARBA" id="ARBA00023136"/>
    </source>
</evidence>
<evidence type="ECO:0000313" key="7">
    <source>
        <dbReference type="EMBL" id="SCP98752.1"/>
    </source>
</evidence>
<organism evidence="7 8">
    <name type="scientific">Anaerobium acetethylicum</name>
    <dbReference type="NCBI Taxonomy" id="1619234"/>
    <lineage>
        <taxon>Bacteria</taxon>
        <taxon>Bacillati</taxon>
        <taxon>Bacillota</taxon>
        <taxon>Clostridia</taxon>
        <taxon>Lachnospirales</taxon>
        <taxon>Lachnospiraceae</taxon>
        <taxon>Anaerobium</taxon>
    </lineage>
</organism>
<dbReference type="Proteomes" id="UP000199315">
    <property type="component" value="Unassembled WGS sequence"/>
</dbReference>
<dbReference type="STRING" id="1619234.SAMN05421730_102536"/>
<dbReference type="PROSITE" id="PS51257">
    <property type="entry name" value="PROKAR_LIPOPROTEIN"/>
    <property type="match status" value="1"/>
</dbReference>
<protein>
    <submittedName>
        <fullName evidence="7">ABC-type glycerol-3-phosphate transport system, substrate-binding protein</fullName>
    </submittedName>
</protein>
<sequence length="455" mass="49991">MRKGKKVIGLCLAVTMVMSLAACGKADNVDAVKKVEVPTIDSITLGEDYQDLKTSVKILTNRTDIVDTVYKGYAEEFMELYPNIEVKYEAVTDYEESLNLRLTAGDWGDICFIPASVNKSELSEYFTSLGDFETLNEIYNFCSEKTFGGQQYGIANGGTAGGVVYNKKVWEAAGITEKPATPDEFLDCLQQIKDNTDAVPLYTNFAAGWTLGQWDSYIGISATGDPDFMNDIVHVKDPFAKQDDMTGPYAVYYTLYESVKRGLVEEDPASSDWESSKSKMNTGEIGAMVLGSWAVQQCKDAGENADDVAYMPFPVTVDGKQYAGAGGNYSFGINNKASEENQIAAMLYVKWLIEESSIYDDEGSIPALKSQELPAALADFKGVEMIANNPAKEGEENLFEEVNNESEVGINKDDYPKCEILESALYGTKTLDELMGEWNAKWSAAQESLGVEITK</sequence>
<dbReference type="SUPFAM" id="SSF53850">
    <property type="entry name" value="Periplasmic binding protein-like II"/>
    <property type="match status" value="1"/>
</dbReference>
<keyword evidence="3" id="KW-0472">Membrane</keyword>
<dbReference type="RefSeq" id="WP_091235893.1">
    <property type="nucleotide sequence ID" value="NZ_FMKA01000025.1"/>
</dbReference>
<dbReference type="InterPro" id="IPR050490">
    <property type="entry name" value="Bact_solute-bd_prot1"/>
</dbReference>
<keyword evidence="4" id="KW-0564">Palmitate</keyword>
<dbReference type="Pfam" id="PF01547">
    <property type="entry name" value="SBP_bac_1"/>
    <property type="match status" value="1"/>
</dbReference>
<gene>
    <name evidence="7" type="ORF">SAMN05421730_102536</name>
</gene>
<dbReference type="PANTHER" id="PTHR43649:SF33">
    <property type="entry name" value="POLYGALACTURONAN_RHAMNOGALACTURONAN-BINDING PROTEIN YTCQ"/>
    <property type="match status" value="1"/>
</dbReference>
<evidence type="ECO:0000256" key="2">
    <source>
        <dbReference type="ARBA" id="ARBA00022729"/>
    </source>
</evidence>
<feature type="chain" id="PRO_5008921848" evidence="6">
    <location>
        <begin position="22"/>
        <end position="455"/>
    </location>
</feature>
<name>A0A1D3TWT8_9FIRM</name>